<dbReference type="AlphaFoldDB" id="A0A1K1LV31"/>
<dbReference type="GO" id="GO:0016740">
    <property type="term" value="F:transferase activity"/>
    <property type="evidence" value="ECO:0007669"/>
    <property type="project" value="UniProtKB-KW"/>
</dbReference>
<keyword evidence="2" id="KW-0808">Transferase</keyword>
<dbReference type="InterPro" id="IPR015422">
    <property type="entry name" value="PyrdxlP-dep_Trfase_small"/>
</dbReference>
<evidence type="ECO:0000256" key="2">
    <source>
        <dbReference type="ARBA" id="ARBA00022679"/>
    </source>
</evidence>
<keyword evidence="4" id="KW-1185">Reference proteome</keyword>
<dbReference type="InterPro" id="IPR050087">
    <property type="entry name" value="AON_synthase_class-II"/>
</dbReference>
<dbReference type="PANTHER" id="PTHR13693">
    <property type="entry name" value="CLASS II AMINOTRANSFERASE/8-AMINO-7-OXONONANOATE SYNTHASE"/>
    <property type="match status" value="1"/>
</dbReference>
<evidence type="ECO:0000256" key="1">
    <source>
        <dbReference type="ARBA" id="ARBA00001933"/>
    </source>
</evidence>
<evidence type="ECO:0000313" key="4">
    <source>
        <dbReference type="Proteomes" id="UP000183257"/>
    </source>
</evidence>
<dbReference type="Proteomes" id="UP000183257">
    <property type="component" value="Unassembled WGS sequence"/>
</dbReference>
<gene>
    <name evidence="3" type="ORF">SAMN05660313_00102</name>
</gene>
<reference evidence="4" key="1">
    <citation type="submission" date="2016-11" db="EMBL/GenBank/DDBJ databases">
        <authorList>
            <person name="Varghese N."/>
            <person name="Submissions S."/>
        </authorList>
    </citation>
    <scope>NUCLEOTIDE SEQUENCE [LARGE SCALE GENOMIC DNA]</scope>
    <source>
        <strain evidence="4">DSM 24786</strain>
    </source>
</reference>
<dbReference type="InterPro" id="IPR015421">
    <property type="entry name" value="PyrdxlP-dep_Trfase_major"/>
</dbReference>
<comment type="cofactor">
    <cofactor evidence="1">
        <name>pyridoxal 5'-phosphate</name>
        <dbReference type="ChEBI" id="CHEBI:597326"/>
    </cofactor>
</comment>
<dbReference type="Gene3D" id="3.90.1150.10">
    <property type="entry name" value="Aspartate Aminotransferase, domain 1"/>
    <property type="match status" value="1"/>
</dbReference>
<protein>
    <submittedName>
        <fullName evidence="3">7-keto-8-aminopelargonate synthetase</fullName>
    </submittedName>
</protein>
<accession>A0A1K1LV31</accession>
<dbReference type="Gene3D" id="3.40.640.10">
    <property type="entry name" value="Type I PLP-dependent aspartate aminotransferase-like (Major domain)"/>
    <property type="match status" value="1"/>
</dbReference>
<proteinExistence type="predicted"/>
<dbReference type="InterPro" id="IPR015424">
    <property type="entry name" value="PyrdxlP-dep_Trfase"/>
</dbReference>
<dbReference type="EMBL" id="FPIY01000001">
    <property type="protein sequence ID" value="SFW14789.1"/>
    <property type="molecule type" value="Genomic_DNA"/>
</dbReference>
<dbReference type="SUPFAM" id="SSF53383">
    <property type="entry name" value="PLP-dependent transferases"/>
    <property type="match status" value="1"/>
</dbReference>
<dbReference type="OrthoDB" id="846426at2"/>
<name>A0A1K1LV31_9FLAO</name>
<dbReference type="STRING" id="76595.SAMN05660313_00102"/>
<sequence length="348" mass="38749">MTNVTSFPGRKITVDASKKLYFGGTAYLGLQQHKQFLKVYIDNIKKYGTNYGASRKSNIKISVYDKAEKYLAKIVNSEACVTVSSGYLAGQLVCDYFKSEGHSLFYAPNSHIALHQQKTKNYTTYKELANAIDNYLKISNIPPVIFLDSIDFNGLNYPSFIGLQKLPLDKIIVVADDSHALGLSLNNGAGCYSQLKELKPKELLVCSSLGKGFAIQAGAIFGGSKRIEELKNTAFFGGASPATPANLATLLNADAIYTKRQKKLQQHILLFLEGIQTKDKFSYMPNHAAFTYNDQKITTYLEKHNIIVTSFNYPDKDSPTMSRIVLSAHHKKKDINKLITLINTLYNL</sequence>
<organism evidence="3 4">
    <name type="scientific">Cellulophaga fucicola</name>
    <dbReference type="NCBI Taxonomy" id="76595"/>
    <lineage>
        <taxon>Bacteria</taxon>
        <taxon>Pseudomonadati</taxon>
        <taxon>Bacteroidota</taxon>
        <taxon>Flavobacteriia</taxon>
        <taxon>Flavobacteriales</taxon>
        <taxon>Flavobacteriaceae</taxon>
        <taxon>Cellulophaga</taxon>
    </lineage>
</organism>
<dbReference type="RefSeq" id="WP_072301807.1">
    <property type="nucleotide sequence ID" value="NZ_FPIY01000001.1"/>
</dbReference>
<evidence type="ECO:0000313" key="3">
    <source>
        <dbReference type="EMBL" id="SFW14789.1"/>
    </source>
</evidence>